<dbReference type="HAMAP" id="MF_01894">
    <property type="entry name" value="Smc_prok"/>
    <property type="match status" value="1"/>
</dbReference>
<dbReference type="PANTHER" id="PTHR43977">
    <property type="entry name" value="STRUCTURAL MAINTENANCE OF CHROMOSOMES PROTEIN 3"/>
    <property type="match status" value="1"/>
</dbReference>
<dbReference type="GO" id="GO:0007059">
    <property type="term" value="P:chromosome segregation"/>
    <property type="evidence" value="ECO:0007669"/>
    <property type="project" value="UniProtKB-UniRule"/>
</dbReference>
<comment type="function">
    <text evidence="7">Required for chromosome condensation and partitioning.</text>
</comment>
<feature type="coiled-coil region" evidence="7">
    <location>
        <begin position="234"/>
        <end position="440"/>
    </location>
</feature>
<dbReference type="RefSeq" id="WP_013172647.1">
    <property type="nucleotide sequence ID" value="NC_014219.1"/>
</dbReference>
<dbReference type="InterPro" id="IPR027417">
    <property type="entry name" value="P-loop_NTPase"/>
</dbReference>
<dbReference type="GO" id="GO:0016887">
    <property type="term" value="F:ATP hydrolysis activity"/>
    <property type="evidence" value="ECO:0007669"/>
    <property type="project" value="InterPro"/>
</dbReference>
<keyword evidence="2 7" id="KW-0963">Cytoplasm</keyword>
<dbReference type="InterPro" id="IPR003395">
    <property type="entry name" value="RecF/RecN/SMC_N"/>
</dbReference>
<evidence type="ECO:0000256" key="1">
    <source>
        <dbReference type="ARBA" id="ARBA00004496"/>
    </source>
</evidence>
<feature type="coiled-coil region" evidence="7">
    <location>
        <begin position="174"/>
        <end position="201"/>
    </location>
</feature>
<dbReference type="SUPFAM" id="SSF75553">
    <property type="entry name" value="Smc hinge domain"/>
    <property type="match status" value="1"/>
</dbReference>
<dbReference type="GO" id="GO:0006260">
    <property type="term" value="P:DNA replication"/>
    <property type="evidence" value="ECO:0007669"/>
    <property type="project" value="UniProtKB-UniRule"/>
</dbReference>
<sequence length="1188" mass="136239">MFLKRLELTGFKSFAEKLGIDFVPGVTAVVGPNGSGKSNISDAIRWVLGEQSARNLRGGKMEDVIFSGSDKRKALNMAEISLVLDNEDQHVPIDYSEVVVTRRLYRSGESEYLLNKQTCRLKDITDLFMDSGLGKEAFSIIGQGRVEEILSSKSEERRMIFEEAAGVLKYKFRKQASEKKLADTEDNLSRVRDIIHELEQQTGPLEEQASVAKEYLSMKAELNELEAGVTVKEIQELHAQWTNLKNDYDQVEDQKRQHEIDRDRLEQTVLTGREALQELDDELSEQQQQLLIATEELEKAEGKKQLFEERLRNFDERRAQHEQEMTQLRDQLKKTESELMDVVSNKKEQTEQVKQLEDELKELEVALFTLSESSEEQLEELKSEYMEWMNARATDENNLQNQIASKNRLLGRIEQKRAQLRELDQESREALTEKESLKDAFDHAAAETEKCLSLYREKENEEGEKRQSLTDNEQQFREIEKEHQRKRSRRDVLKDMEEDYAGFFHGVKDILKQRDGNFHGLIGAVAEVISFNERYKTAVETALGGALQHVITDTADDARSAINYLKTNRKGRATFLPLDTIKPKSISDYDLGQIGQIDGVIGQASRLIDTEPRLRPVIEHQLGNVVFTENLKQAQQAAKILKHRYRIVTLDGDVVSPGGAMTGGSLQQKSGQILSRKSELKTLESEVSSLEANMQEQERFCNGLRTDLAVITQKKEKLKHEGERLRKEERQLESRYQEQSWLYQSYADKQEVAELELSEAVAEYEDADREQERLSLEIEKANERISELDQAIQELSESLKDKQVQEKTYQDKRNDLKIELASARENLRFTGETEARLTGEADDVKRSMDQRMSELKKQEDVLNQGTKESAAEELEQWRQNKQTATAYIKDLRTKRFDKESGLEAKEGELKGLNQQVQYLSRTAQELEVKINRLDVNLDTKLTTLQEQFEITFERAEKRYHLEIPLQKAKEKVKLMRMGIEELGHVNTGAIEEFERVKERYGFLSEQKQDLEDAKGTLHEVINEMDQEMIRRFDDTFTQIQSCFQDVFKQLFGGGRAALELTDPDDLLHTGVDIVAQPPGKKLQHLALLSGGERALTAIALLFSILQVRPVPFCVLDEVEAALDEANVVRFANYLKDFSEDTQFIVVTHRKGTMEEADVLYGVTMEESGVSNLVSVKLEESEQFAGAEK</sequence>
<comment type="subcellular location">
    <subcellularLocation>
        <location evidence="1 7">Cytoplasm</location>
    </subcellularLocation>
</comment>
<keyword evidence="4 7" id="KW-0067">ATP-binding</keyword>
<evidence type="ECO:0000256" key="7">
    <source>
        <dbReference type="HAMAP-Rule" id="MF_01894"/>
    </source>
</evidence>
<evidence type="ECO:0000313" key="9">
    <source>
        <dbReference type="EMBL" id="ADH99223.1"/>
    </source>
</evidence>
<dbReference type="KEGG" id="bse:Bsel_1715"/>
<evidence type="ECO:0000256" key="3">
    <source>
        <dbReference type="ARBA" id="ARBA00022741"/>
    </source>
</evidence>
<dbReference type="SUPFAM" id="SSF52540">
    <property type="entry name" value="P-loop containing nucleoside triphosphate hydrolases"/>
    <property type="match status" value="1"/>
</dbReference>
<dbReference type="Gene3D" id="1.20.1060.20">
    <property type="match status" value="1"/>
</dbReference>
<dbReference type="eggNOG" id="COG1196">
    <property type="taxonomic scope" value="Bacteria"/>
</dbReference>
<evidence type="ECO:0000256" key="6">
    <source>
        <dbReference type="ARBA" id="ARBA00023125"/>
    </source>
</evidence>
<dbReference type="GO" id="GO:0005524">
    <property type="term" value="F:ATP binding"/>
    <property type="evidence" value="ECO:0007669"/>
    <property type="project" value="UniProtKB-UniRule"/>
</dbReference>
<name>D6XTT7_BACIE</name>
<dbReference type="InterPro" id="IPR024704">
    <property type="entry name" value="SMC"/>
</dbReference>
<dbReference type="GO" id="GO:0005737">
    <property type="term" value="C:cytoplasm"/>
    <property type="evidence" value="ECO:0007669"/>
    <property type="project" value="UniProtKB-SubCell"/>
</dbReference>
<reference evidence="9" key="1">
    <citation type="submission" date="2009-10" db="EMBL/GenBank/DDBJ databases">
        <title>Complete sequence of Bacillus selenitireducens MLS10.</title>
        <authorList>
            <consortium name="US DOE Joint Genome Institute"/>
            <person name="Lucas S."/>
            <person name="Copeland A."/>
            <person name="Lapidus A."/>
            <person name="Glavina del Rio T."/>
            <person name="Dalin E."/>
            <person name="Tice H."/>
            <person name="Bruce D."/>
            <person name="Goodwin L."/>
            <person name="Pitluck S."/>
            <person name="Sims D."/>
            <person name="Brettin T."/>
            <person name="Detter J.C."/>
            <person name="Han C."/>
            <person name="Larimer F."/>
            <person name="Land M."/>
            <person name="Hauser L."/>
            <person name="Kyrpides N."/>
            <person name="Ovchinnikova G."/>
            <person name="Stolz J."/>
        </authorList>
    </citation>
    <scope>NUCLEOTIDE SEQUENCE [LARGE SCALE GENOMIC DNA]</scope>
    <source>
        <strain evidence="9">MLS10</strain>
    </source>
</reference>
<dbReference type="Proteomes" id="UP000000271">
    <property type="component" value="Chromosome"/>
</dbReference>
<keyword evidence="5 7" id="KW-0175">Coiled coil</keyword>
<dbReference type="NCBIfam" id="TIGR02168">
    <property type="entry name" value="SMC_prok_B"/>
    <property type="match status" value="1"/>
</dbReference>
<proteinExistence type="inferred from homology"/>
<dbReference type="Pfam" id="PF06470">
    <property type="entry name" value="SMC_hinge"/>
    <property type="match status" value="1"/>
</dbReference>
<protein>
    <recommendedName>
        <fullName evidence="7">Chromosome partition protein Smc</fullName>
    </recommendedName>
</protein>
<accession>D6XTT7</accession>
<dbReference type="CDD" id="cd03278">
    <property type="entry name" value="ABC_SMC_barmotin"/>
    <property type="match status" value="2"/>
</dbReference>
<dbReference type="AlphaFoldDB" id="D6XTT7"/>
<dbReference type="GO" id="GO:0007062">
    <property type="term" value="P:sister chromatid cohesion"/>
    <property type="evidence" value="ECO:0007669"/>
    <property type="project" value="InterPro"/>
</dbReference>
<keyword evidence="6 7" id="KW-0238">DNA-binding</keyword>
<evidence type="ECO:0000313" key="10">
    <source>
        <dbReference type="Proteomes" id="UP000000271"/>
    </source>
</evidence>
<dbReference type="Gene3D" id="3.40.50.300">
    <property type="entry name" value="P-loop containing nucleotide triphosphate hydrolases"/>
    <property type="match status" value="2"/>
</dbReference>
<dbReference type="EMBL" id="CP001791">
    <property type="protein sequence ID" value="ADH99223.1"/>
    <property type="molecule type" value="Genomic_DNA"/>
</dbReference>
<dbReference type="InterPro" id="IPR036277">
    <property type="entry name" value="SMC_hinge_sf"/>
</dbReference>
<feature type="coiled-coil region" evidence="7">
    <location>
        <begin position="874"/>
        <end position="929"/>
    </location>
</feature>
<comment type="domain">
    <text evidence="7">Contains large globular domains required for ATP hydrolysis at each terminus and a third globular domain forming a flexible hinge near the middle of the molecule. These domains are separated by coiled-coil structures.</text>
</comment>
<feature type="binding site" evidence="7">
    <location>
        <begin position="32"/>
        <end position="39"/>
    </location>
    <ligand>
        <name>ATP</name>
        <dbReference type="ChEBI" id="CHEBI:30616"/>
    </ligand>
</feature>
<dbReference type="GO" id="GO:0030261">
    <property type="term" value="P:chromosome condensation"/>
    <property type="evidence" value="ECO:0007669"/>
    <property type="project" value="InterPro"/>
</dbReference>
<comment type="subunit">
    <text evidence="7">Homodimer.</text>
</comment>
<dbReference type="PIRSF" id="PIRSF005719">
    <property type="entry name" value="SMC"/>
    <property type="match status" value="1"/>
</dbReference>
<feature type="coiled-coil region" evidence="7">
    <location>
        <begin position="993"/>
        <end position="1023"/>
    </location>
</feature>
<dbReference type="SMART" id="SM00968">
    <property type="entry name" value="SMC_hinge"/>
    <property type="match status" value="1"/>
</dbReference>
<dbReference type="InterPro" id="IPR010935">
    <property type="entry name" value="SMC_hinge"/>
</dbReference>
<evidence type="ECO:0000259" key="8">
    <source>
        <dbReference type="SMART" id="SM00968"/>
    </source>
</evidence>
<dbReference type="GO" id="GO:0005694">
    <property type="term" value="C:chromosome"/>
    <property type="evidence" value="ECO:0007669"/>
    <property type="project" value="InterPro"/>
</dbReference>
<dbReference type="Gene3D" id="3.30.70.1620">
    <property type="match status" value="1"/>
</dbReference>
<dbReference type="FunFam" id="3.40.50.300:FF:000984">
    <property type="entry name" value="Chromosome partition protein Smc"/>
    <property type="match status" value="1"/>
</dbReference>
<dbReference type="STRING" id="439292.Bsel_1715"/>
<feature type="domain" description="SMC hinge" evidence="8">
    <location>
        <begin position="519"/>
        <end position="638"/>
    </location>
</feature>
<keyword evidence="3 7" id="KW-0547">Nucleotide-binding</keyword>
<organism evidence="9 10">
    <name type="scientific">Bacillus selenitireducens (strain ATCC 700615 / DSM 15326 / MLS10)</name>
    <dbReference type="NCBI Taxonomy" id="439292"/>
    <lineage>
        <taxon>Bacteria</taxon>
        <taxon>Bacillati</taxon>
        <taxon>Bacillota</taxon>
        <taxon>Bacilli</taxon>
        <taxon>Bacillales</taxon>
        <taxon>Bacillaceae</taxon>
        <taxon>Salisediminibacterium</taxon>
    </lineage>
</organism>
<dbReference type="HOGENOM" id="CLU_001042_2_2_9"/>
<gene>
    <name evidence="7" type="primary">smc</name>
    <name evidence="9" type="ordered locus">Bsel_1715</name>
</gene>
<dbReference type="InterPro" id="IPR011890">
    <property type="entry name" value="SMC_prok"/>
</dbReference>
<comment type="similarity">
    <text evidence="7">Belongs to the SMC family.</text>
</comment>
<feature type="coiled-coil region" evidence="7">
    <location>
        <begin position="673"/>
        <end position="826"/>
    </location>
</feature>
<evidence type="ECO:0000256" key="2">
    <source>
        <dbReference type="ARBA" id="ARBA00022490"/>
    </source>
</evidence>
<evidence type="ECO:0000256" key="4">
    <source>
        <dbReference type="ARBA" id="ARBA00022840"/>
    </source>
</evidence>
<evidence type="ECO:0000256" key="5">
    <source>
        <dbReference type="ARBA" id="ARBA00023054"/>
    </source>
</evidence>
<dbReference type="GO" id="GO:0003677">
    <property type="term" value="F:DNA binding"/>
    <property type="evidence" value="ECO:0007669"/>
    <property type="project" value="UniProtKB-UniRule"/>
</dbReference>
<dbReference type="OrthoDB" id="9808768at2"/>
<dbReference type="Pfam" id="PF02463">
    <property type="entry name" value="SMC_N"/>
    <property type="match status" value="1"/>
</dbReference>
<keyword evidence="10" id="KW-1185">Reference proteome</keyword>
<dbReference type="FunFam" id="3.40.50.300:FF:000901">
    <property type="entry name" value="Chromosome partition protein Smc"/>
    <property type="match status" value="1"/>
</dbReference>